<dbReference type="RefSeq" id="WP_163606175.1">
    <property type="nucleotide sequence ID" value="NZ_JAABOO010000001.1"/>
</dbReference>
<gene>
    <name evidence="3" type="ORF">GWK08_06990</name>
</gene>
<name>A0A6P0UMT4_9FLAO</name>
<feature type="domain" description="Peptidase M28" evidence="2">
    <location>
        <begin position="93"/>
        <end position="288"/>
    </location>
</feature>
<dbReference type="AlphaFoldDB" id="A0A6P0UMT4"/>
<proteinExistence type="predicted"/>
<evidence type="ECO:0000256" key="1">
    <source>
        <dbReference type="SAM" id="SignalP"/>
    </source>
</evidence>
<feature type="signal peptide" evidence="1">
    <location>
        <begin position="1"/>
        <end position="22"/>
    </location>
</feature>
<organism evidence="3 4">
    <name type="scientific">Leptobacterium flavescens</name>
    <dbReference type="NCBI Taxonomy" id="472055"/>
    <lineage>
        <taxon>Bacteria</taxon>
        <taxon>Pseudomonadati</taxon>
        <taxon>Bacteroidota</taxon>
        <taxon>Flavobacteriia</taxon>
        <taxon>Flavobacteriales</taxon>
        <taxon>Flavobacteriaceae</taxon>
        <taxon>Leptobacterium</taxon>
    </lineage>
</organism>
<dbReference type="GO" id="GO:0006508">
    <property type="term" value="P:proteolysis"/>
    <property type="evidence" value="ECO:0007669"/>
    <property type="project" value="InterPro"/>
</dbReference>
<protein>
    <submittedName>
        <fullName evidence="3">M20/M25/M40 family metallo-hydrolase</fullName>
    </submittedName>
</protein>
<comment type="caution">
    <text evidence="3">The sequence shown here is derived from an EMBL/GenBank/DDBJ whole genome shotgun (WGS) entry which is preliminary data.</text>
</comment>
<feature type="chain" id="PRO_5026977993" evidence="1">
    <location>
        <begin position="23"/>
        <end position="298"/>
    </location>
</feature>
<dbReference type="InterPro" id="IPR045175">
    <property type="entry name" value="M28_fam"/>
</dbReference>
<reference evidence="3 4" key="1">
    <citation type="submission" date="2020-01" db="EMBL/GenBank/DDBJ databases">
        <title>Leptobacterium flavescens.</title>
        <authorList>
            <person name="Wang G."/>
        </authorList>
    </citation>
    <scope>NUCLEOTIDE SEQUENCE [LARGE SCALE GENOMIC DNA]</scope>
    <source>
        <strain evidence="3 4">KCTC 22160</strain>
    </source>
</reference>
<keyword evidence="4" id="KW-1185">Reference proteome</keyword>
<evidence type="ECO:0000313" key="4">
    <source>
        <dbReference type="Proteomes" id="UP000468581"/>
    </source>
</evidence>
<dbReference type="Gene3D" id="3.40.630.10">
    <property type="entry name" value="Zn peptidases"/>
    <property type="match status" value="1"/>
</dbReference>
<evidence type="ECO:0000313" key="3">
    <source>
        <dbReference type="EMBL" id="NER13178.1"/>
    </source>
</evidence>
<keyword evidence="1" id="KW-0732">Signal</keyword>
<dbReference type="SUPFAM" id="SSF53187">
    <property type="entry name" value="Zn-dependent exopeptidases"/>
    <property type="match status" value="1"/>
</dbReference>
<accession>A0A6P0UMT4</accession>
<dbReference type="Proteomes" id="UP000468581">
    <property type="component" value="Unassembled WGS sequence"/>
</dbReference>
<dbReference type="InterPro" id="IPR007484">
    <property type="entry name" value="Peptidase_M28"/>
</dbReference>
<dbReference type="PANTHER" id="PTHR12147">
    <property type="entry name" value="METALLOPEPTIDASE M28 FAMILY MEMBER"/>
    <property type="match status" value="1"/>
</dbReference>
<keyword evidence="3" id="KW-0378">Hydrolase</keyword>
<evidence type="ECO:0000259" key="2">
    <source>
        <dbReference type="Pfam" id="PF04389"/>
    </source>
</evidence>
<dbReference type="Pfam" id="PF04389">
    <property type="entry name" value="Peptidase_M28"/>
    <property type="match status" value="1"/>
</dbReference>
<dbReference type="EMBL" id="JAABOO010000001">
    <property type="protein sequence ID" value="NER13178.1"/>
    <property type="molecule type" value="Genomic_DNA"/>
</dbReference>
<sequence>MKNNVFALFATLLISLPLYVGAQVSFDEERLLERLKTLSSDAFEGRRTGEEGNAKARAYLISEFKKLNVKSFGSKYDHRFSFKVGDKEYNAVNVLAQFKGTEHPDKYIVVSAHYDHLGIQKGKIYNGADDDASGVAALFSFAEYLTKNPPKHTVVIAAFDAEELGLRGAKYFVEKMKNTTIVANINMDMISRSPKNEIYVVGTRYNESLKKIIEGFKNPTSTKILIGHDGTDGKQDWTYASDHGPFHAQKIPFLYFGDEDHPGYHHPSDDFENITPDFYKNTVKIILSVFTEIDKKGL</sequence>
<dbReference type="GO" id="GO:0008235">
    <property type="term" value="F:metalloexopeptidase activity"/>
    <property type="evidence" value="ECO:0007669"/>
    <property type="project" value="InterPro"/>
</dbReference>
<dbReference type="PANTHER" id="PTHR12147:SF26">
    <property type="entry name" value="PEPTIDASE M28 DOMAIN-CONTAINING PROTEIN"/>
    <property type="match status" value="1"/>
</dbReference>